<dbReference type="Gene3D" id="2.40.420.20">
    <property type="match status" value="1"/>
</dbReference>
<keyword evidence="2" id="KW-1185">Reference proteome</keyword>
<sequence>MKVNSILIPVTLLIMVMLSGCKKTTTSASTKKAAIEVTAVPVTRQGIKEYLTFNGVTVYQRKEDIRSNVTGFISNMRFKIGDKINSGQVFAYVRTKEQDALRDAVEIDSSLAKFISPISIRSNATGVIKSLNVNTNDYVAEGDIIASVVQPKSLVVQVNVPYEYEDDVQMGANCEVLLPNGETLKAKITDILPTVDAVSQAQTFLINLPDAEDLPENLNVQVKLVQKESSNSLSIPKKALQTNELLTEYWVMKVVNDSLALKTKVTPGLKNDSLVQIESGNIKLKELVISTGAYQMQDSTLVKVQQR</sequence>
<name>A0ABW5X3U9_9FLAO</name>
<dbReference type="PANTHER" id="PTHR30469:SF15">
    <property type="entry name" value="HLYD FAMILY OF SECRETION PROTEINS"/>
    <property type="match status" value="1"/>
</dbReference>
<gene>
    <name evidence="1" type="ORF">ACFSYS_04310</name>
</gene>
<accession>A0ABW5X3U9</accession>
<evidence type="ECO:0000313" key="1">
    <source>
        <dbReference type="EMBL" id="MFD2832499.1"/>
    </source>
</evidence>
<proteinExistence type="predicted"/>
<dbReference type="Gene3D" id="2.40.50.100">
    <property type="match status" value="1"/>
</dbReference>
<comment type="caution">
    <text evidence="1">The sequence shown here is derived from an EMBL/GenBank/DDBJ whole genome shotgun (WGS) entry which is preliminary data.</text>
</comment>
<organism evidence="1 2">
    <name type="scientific">Christiangramia antarctica</name>
    <dbReference type="NCBI Taxonomy" id="2058158"/>
    <lineage>
        <taxon>Bacteria</taxon>
        <taxon>Pseudomonadati</taxon>
        <taxon>Bacteroidota</taxon>
        <taxon>Flavobacteriia</taxon>
        <taxon>Flavobacteriales</taxon>
        <taxon>Flavobacteriaceae</taxon>
        <taxon>Christiangramia</taxon>
    </lineage>
</organism>
<dbReference type="Proteomes" id="UP001597438">
    <property type="component" value="Unassembled WGS sequence"/>
</dbReference>
<protein>
    <submittedName>
        <fullName evidence="1">Efflux RND transporter periplasmic adaptor subunit</fullName>
    </submittedName>
</protein>
<reference evidence="2" key="1">
    <citation type="journal article" date="2019" name="Int. J. Syst. Evol. Microbiol.">
        <title>The Global Catalogue of Microorganisms (GCM) 10K type strain sequencing project: providing services to taxonomists for standard genome sequencing and annotation.</title>
        <authorList>
            <consortium name="The Broad Institute Genomics Platform"/>
            <consortium name="The Broad Institute Genome Sequencing Center for Infectious Disease"/>
            <person name="Wu L."/>
            <person name="Ma J."/>
        </authorList>
    </citation>
    <scope>NUCLEOTIDE SEQUENCE [LARGE SCALE GENOMIC DNA]</scope>
    <source>
        <strain evidence="2">KCTC 52925</strain>
    </source>
</reference>
<dbReference type="PANTHER" id="PTHR30469">
    <property type="entry name" value="MULTIDRUG RESISTANCE PROTEIN MDTA"/>
    <property type="match status" value="1"/>
</dbReference>
<dbReference type="RefSeq" id="WP_251742879.1">
    <property type="nucleotide sequence ID" value="NZ_JBHUOJ010000008.1"/>
</dbReference>
<dbReference type="PROSITE" id="PS51257">
    <property type="entry name" value="PROKAR_LIPOPROTEIN"/>
    <property type="match status" value="1"/>
</dbReference>
<evidence type="ECO:0000313" key="2">
    <source>
        <dbReference type="Proteomes" id="UP001597438"/>
    </source>
</evidence>
<dbReference type="EMBL" id="JBHUOJ010000008">
    <property type="protein sequence ID" value="MFD2832499.1"/>
    <property type="molecule type" value="Genomic_DNA"/>
</dbReference>